<dbReference type="InterPro" id="IPR036737">
    <property type="entry name" value="OmpA-like_sf"/>
</dbReference>
<feature type="domain" description="OmpA-like" evidence="6">
    <location>
        <begin position="306"/>
        <end position="421"/>
    </location>
</feature>
<dbReference type="PANTHER" id="PTHR30329">
    <property type="entry name" value="STATOR ELEMENT OF FLAGELLAR MOTOR COMPLEX"/>
    <property type="match status" value="1"/>
</dbReference>
<keyword evidence="8" id="KW-1185">Reference proteome</keyword>
<feature type="compositionally biased region" description="Basic residues" evidence="5">
    <location>
        <begin position="231"/>
        <end position="241"/>
    </location>
</feature>
<dbReference type="EMBL" id="JAAGVY010000006">
    <property type="protein sequence ID" value="NEN22897.1"/>
    <property type="molecule type" value="Genomic_DNA"/>
</dbReference>
<name>A0A7K3WMM4_9FLAO</name>
<dbReference type="InterPro" id="IPR006664">
    <property type="entry name" value="OMP_bac"/>
</dbReference>
<dbReference type="InterPro" id="IPR006665">
    <property type="entry name" value="OmpA-like"/>
</dbReference>
<dbReference type="SUPFAM" id="SSF103088">
    <property type="entry name" value="OmpA-like"/>
    <property type="match status" value="1"/>
</dbReference>
<dbReference type="AlphaFoldDB" id="A0A7K3WMM4"/>
<evidence type="ECO:0000313" key="8">
    <source>
        <dbReference type="Proteomes" id="UP000486602"/>
    </source>
</evidence>
<proteinExistence type="predicted"/>
<evidence type="ECO:0000256" key="2">
    <source>
        <dbReference type="ARBA" id="ARBA00023136"/>
    </source>
</evidence>
<comment type="subcellular location">
    <subcellularLocation>
        <location evidence="1">Cell outer membrane</location>
    </subcellularLocation>
</comment>
<sequence length="421" mass="49155">MKIQSYILLTAILSLFGMRMAHGQNLIPNPGFEELFTQLEYQWVQPQGPYYHYESANPNQQDQPLSGNYENGLCMYNMEPNEYLHVKLLRPLEKGEKYRLEVNARLKRTKSSGADMQRYIGVYFGTEQLSTHVPGDLFFDPQVNLRLPDGEKFEWFQMVDTFTAKGGETHFTMGYFPKTQWLEHREKQQEEFLSDIEFRHKMEQRKKEMGEEKAWLYMSPKDQQAYLKEQKKQKKKNKKKGIVVEKKTSSSNYGRPKSGPDYTQPFGNLPQLFAVRYYFDDLCLAKIPIADVEATCRPENLPEVIATGKVINLRNVFFQTDSATLRPESTFQLEALQRLLSEYSEMRIEIRGYTDNVGDDDYNLDLSSRRAEAVSLWLISKGVVKERLVYKGFGESEPIETNDTEAGRTRNRRVTFYIIEM</sequence>
<gene>
    <name evidence="7" type="ORF">G3O08_05220</name>
</gene>
<accession>A0A7K3WMM4</accession>
<evidence type="ECO:0000259" key="6">
    <source>
        <dbReference type="PROSITE" id="PS51123"/>
    </source>
</evidence>
<dbReference type="CDD" id="cd07185">
    <property type="entry name" value="OmpA_C-like"/>
    <property type="match status" value="1"/>
</dbReference>
<dbReference type="Pfam" id="PF00691">
    <property type="entry name" value="OmpA"/>
    <property type="match status" value="1"/>
</dbReference>
<organism evidence="7 8">
    <name type="scientific">Cryomorpha ignava</name>
    <dbReference type="NCBI Taxonomy" id="101383"/>
    <lineage>
        <taxon>Bacteria</taxon>
        <taxon>Pseudomonadati</taxon>
        <taxon>Bacteroidota</taxon>
        <taxon>Flavobacteriia</taxon>
        <taxon>Flavobacteriales</taxon>
        <taxon>Cryomorphaceae</taxon>
        <taxon>Cryomorpha</taxon>
    </lineage>
</organism>
<evidence type="ECO:0000313" key="7">
    <source>
        <dbReference type="EMBL" id="NEN22897.1"/>
    </source>
</evidence>
<dbReference type="RefSeq" id="WP_163283622.1">
    <property type="nucleotide sequence ID" value="NZ_JAAGVY010000006.1"/>
</dbReference>
<dbReference type="PROSITE" id="PS51123">
    <property type="entry name" value="OMPA_2"/>
    <property type="match status" value="1"/>
</dbReference>
<reference evidence="7 8" key="1">
    <citation type="submission" date="2020-02" db="EMBL/GenBank/DDBJ databases">
        <title>Out from the shadows clarifying the taxonomy of the family Cryomorphaceae and related taxa by utilizing the GTDB taxonomic framework.</title>
        <authorList>
            <person name="Bowman J.P."/>
        </authorList>
    </citation>
    <scope>NUCLEOTIDE SEQUENCE [LARGE SCALE GENOMIC DNA]</scope>
    <source>
        <strain evidence="7 8">QSSC 1-22</strain>
    </source>
</reference>
<dbReference type="GO" id="GO:0009279">
    <property type="term" value="C:cell outer membrane"/>
    <property type="evidence" value="ECO:0007669"/>
    <property type="project" value="UniProtKB-SubCell"/>
</dbReference>
<dbReference type="Gene3D" id="3.30.1330.60">
    <property type="entry name" value="OmpA-like domain"/>
    <property type="match status" value="1"/>
</dbReference>
<comment type="caution">
    <text evidence="7">The sequence shown here is derived from an EMBL/GenBank/DDBJ whole genome shotgun (WGS) entry which is preliminary data.</text>
</comment>
<evidence type="ECO:0000256" key="4">
    <source>
        <dbReference type="PROSITE-ProRule" id="PRU00473"/>
    </source>
</evidence>
<evidence type="ECO:0000256" key="1">
    <source>
        <dbReference type="ARBA" id="ARBA00004442"/>
    </source>
</evidence>
<protein>
    <submittedName>
        <fullName evidence="7">OmpA family protein</fullName>
    </submittedName>
</protein>
<keyword evidence="2 4" id="KW-0472">Membrane</keyword>
<feature type="region of interest" description="Disordered" evidence="5">
    <location>
        <begin position="228"/>
        <end position="262"/>
    </location>
</feature>
<evidence type="ECO:0000256" key="5">
    <source>
        <dbReference type="SAM" id="MobiDB-lite"/>
    </source>
</evidence>
<dbReference type="PRINTS" id="PR01021">
    <property type="entry name" value="OMPADOMAIN"/>
</dbReference>
<dbReference type="Proteomes" id="UP000486602">
    <property type="component" value="Unassembled WGS sequence"/>
</dbReference>
<dbReference type="PANTHER" id="PTHR30329:SF21">
    <property type="entry name" value="LIPOPROTEIN YIAD-RELATED"/>
    <property type="match status" value="1"/>
</dbReference>
<keyword evidence="3" id="KW-0998">Cell outer membrane</keyword>
<evidence type="ECO:0000256" key="3">
    <source>
        <dbReference type="ARBA" id="ARBA00023237"/>
    </source>
</evidence>
<dbReference type="InterPro" id="IPR050330">
    <property type="entry name" value="Bact_OuterMem_StrucFunc"/>
</dbReference>